<feature type="domain" description="Glycosyl hydrolase family 30 beta sandwich" evidence="2">
    <location>
        <begin position="411"/>
        <end position="461"/>
    </location>
</feature>
<dbReference type="EMBL" id="QWDN01000002">
    <property type="protein sequence ID" value="TEB44817.1"/>
    <property type="molecule type" value="Genomic_DNA"/>
</dbReference>
<feature type="chain" id="PRO_5043204723" evidence="1">
    <location>
        <begin position="25"/>
        <end position="498"/>
    </location>
</feature>
<proteinExistence type="predicted"/>
<reference evidence="3" key="3">
    <citation type="submission" date="2019-03" db="EMBL/GenBank/DDBJ databases">
        <authorList>
            <person name="Whitman W."/>
            <person name="Huntemann M."/>
            <person name="Clum A."/>
            <person name="Pillay M."/>
            <person name="Palaniappan K."/>
            <person name="Varghese N."/>
            <person name="Mikhailova N."/>
            <person name="Stamatis D."/>
            <person name="Reddy T."/>
            <person name="Daum C."/>
            <person name="Shapiro N."/>
            <person name="Ivanova N."/>
            <person name="Kyrpides N."/>
            <person name="Woyke T."/>
        </authorList>
    </citation>
    <scope>NUCLEOTIDE SEQUENCE</scope>
    <source>
        <strain evidence="3">P5626</strain>
    </source>
</reference>
<dbReference type="SUPFAM" id="SSF51445">
    <property type="entry name" value="(Trans)glycosidases"/>
    <property type="match status" value="1"/>
</dbReference>
<evidence type="ECO:0000259" key="2">
    <source>
        <dbReference type="Pfam" id="PF17189"/>
    </source>
</evidence>
<dbReference type="GO" id="GO:0016787">
    <property type="term" value="F:hydrolase activity"/>
    <property type="evidence" value="ECO:0007669"/>
    <property type="project" value="UniProtKB-KW"/>
</dbReference>
<keyword evidence="5" id="KW-1185">Reference proteome</keyword>
<dbReference type="Gene3D" id="3.20.20.80">
    <property type="entry name" value="Glycosidases"/>
    <property type="match status" value="1"/>
</dbReference>
<keyword evidence="3" id="KW-0378">Hydrolase</keyword>
<sequence length="498" mass="56972">MNKRTAIQKTLLTVLLAAGSHLWAQQPNQGKYIIRLDKPEQTIWGLGIEIQNDAIGSGNIGLPDEVIAIPNNLVKSERKRLYKDMLKGFRYCRLAMGLYFRGLDKEGKRFQERYPNQLNDLKELMKGSGMEGISLEYWSLAPYWKSNNSFIGGTLKSTENDFLNDLGNALVDDAKFLDHNGLKVKMWGLQNEAGMHVKPKGYVAPPAKPIDSNDKMANQSFSTTDYFDPEVYYKAFKAVAPKIKEAFPEAVIMTDSWDGQLGLIAQEIKKDPETLKYVDAWVLHRIGNNSNILIDETAKYNGNTDGKYVFTNEFEYFNYTKNDGVSDGNFVNTAQTIMNWMTFANSPTWFWLHALKPTTNEEAESFALGVWRPENDNNLNHFANVQKGHWDYFQKNFNAIAGFLKYMPWDSKRFAVDESTILKDNRIMAYKTPKGKQVIVLTNRSGKPFQFNIETKSNKKFKGFRYTPYQRDLAVGTLSTKTFNPVVPDLSVEFWVEQ</sequence>
<dbReference type="InterPro" id="IPR033452">
    <property type="entry name" value="GH30_C"/>
</dbReference>
<dbReference type="Pfam" id="PF17189">
    <property type="entry name" value="Glyco_hydro_30C"/>
    <property type="match status" value="1"/>
</dbReference>
<evidence type="ECO:0000313" key="6">
    <source>
        <dbReference type="Proteomes" id="UP000298340"/>
    </source>
</evidence>
<dbReference type="RefSeq" id="WP_132033376.1">
    <property type="nucleotide sequence ID" value="NZ_QWDN01000002.1"/>
</dbReference>
<dbReference type="AlphaFoldDB" id="A0A4Y7UEG4"/>
<dbReference type="EMBL" id="SLWA01000002">
    <property type="protein sequence ID" value="TCN59525.1"/>
    <property type="molecule type" value="Genomic_DNA"/>
</dbReference>
<evidence type="ECO:0000313" key="3">
    <source>
        <dbReference type="EMBL" id="TCN59525.1"/>
    </source>
</evidence>
<organism evidence="4 6">
    <name type="scientific">Flavobacterium circumlabens</name>
    <dbReference type="NCBI Taxonomy" id="2133765"/>
    <lineage>
        <taxon>Bacteria</taxon>
        <taxon>Pseudomonadati</taxon>
        <taxon>Bacteroidota</taxon>
        <taxon>Flavobacteriia</taxon>
        <taxon>Flavobacteriales</taxon>
        <taxon>Flavobacteriaceae</taxon>
        <taxon>Flavobacterium</taxon>
    </lineage>
</organism>
<feature type="signal peptide" evidence="1">
    <location>
        <begin position="1"/>
        <end position="24"/>
    </location>
</feature>
<protein>
    <submittedName>
        <fullName evidence="3">Glycosyl hydrolase family 30</fullName>
    </submittedName>
</protein>
<comment type="caution">
    <text evidence="4">The sequence shown here is derived from an EMBL/GenBank/DDBJ whole genome shotgun (WGS) entry which is preliminary data.</text>
</comment>
<accession>A0A4Y7UEG4</accession>
<evidence type="ECO:0000313" key="5">
    <source>
        <dbReference type="Proteomes" id="UP000295270"/>
    </source>
</evidence>
<reference evidence="3 5" key="1">
    <citation type="journal article" date="2015" name="Stand. Genomic Sci.">
        <title>Genomic Encyclopedia of Bacterial and Archaeal Type Strains, Phase III: the genomes of soil and plant-associated and newly described type strains.</title>
        <authorList>
            <person name="Whitman W.B."/>
            <person name="Woyke T."/>
            <person name="Klenk H.P."/>
            <person name="Zhou Y."/>
            <person name="Lilburn T.G."/>
            <person name="Beck B.J."/>
            <person name="De Vos P."/>
            <person name="Vandamme P."/>
            <person name="Eisen J.A."/>
            <person name="Garrity G."/>
            <person name="Hugenholtz P."/>
            <person name="Kyrpides N.C."/>
        </authorList>
    </citation>
    <scope>NUCLEOTIDE SEQUENCE [LARGE SCALE GENOMIC DNA]</scope>
    <source>
        <strain evidence="3 5">P5626</strain>
    </source>
</reference>
<gene>
    <name evidence="4" type="ORF">D0809_06370</name>
    <name evidence="3" type="ORF">EV142_102143</name>
</gene>
<reference evidence="4 6" key="2">
    <citation type="journal article" date="2018" name="Syst. Appl. Microbiol.">
        <title>Flavobacterium circumlabens sp. nov. and Flavobacterium cupreum sp. nov., two psychrotrophic species isolated from Antarctic environmental samples.</title>
        <authorList>
            <person name="Kralova S."/>
            <person name="Busse H.J."/>
            <person name="Svec P."/>
            <person name="Maslanova I."/>
            <person name="Stankova E."/>
            <person name="Bartak M."/>
            <person name="Sedlacek I."/>
        </authorList>
    </citation>
    <scope>NUCLEOTIDE SEQUENCE [LARGE SCALE GENOMIC DNA]</scope>
    <source>
        <strain evidence="4 6">CCM 8828</strain>
    </source>
</reference>
<dbReference type="OrthoDB" id="102260at2"/>
<evidence type="ECO:0000256" key="1">
    <source>
        <dbReference type="SAM" id="SignalP"/>
    </source>
</evidence>
<evidence type="ECO:0000313" key="4">
    <source>
        <dbReference type="EMBL" id="TEB44817.1"/>
    </source>
</evidence>
<dbReference type="Proteomes" id="UP000298340">
    <property type="component" value="Unassembled WGS sequence"/>
</dbReference>
<dbReference type="Proteomes" id="UP000295270">
    <property type="component" value="Unassembled WGS sequence"/>
</dbReference>
<name>A0A4Y7UEG4_9FLAO</name>
<dbReference type="InterPro" id="IPR017853">
    <property type="entry name" value="GH"/>
</dbReference>
<keyword evidence="1" id="KW-0732">Signal</keyword>